<accession>A0A7D5UU74</accession>
<dbReference type="RefSeq" id="XP_014544915.1">
    <property type="nucleotide sequence ID" value="XM_014689429.1"/>
</dbReference>
<organism evidence="2 3">
    <name type="scientific">Metarhizium brunneum</name>
    <dbReference type="NCBI Taxonomy" id="500148"/>
    <lineage>
        <taxon>Eukaryota</taxon>
        <taxon>Fungi</taxon>
        <taxon>Dikarya</taxon>
        <taxon>Ascomycota</taxon>
        <taxon>Pezizomycotina</taxon>
        <taxon>Sordariomycetes</taxon>
        <taxon>Hypocreomycetidae</taxon>
        <taxon>Hypocreales</taxon>
        <taxon>Clavicipitaceae</taxon>
        <taxon>Metarhizium</taxon>
    </lineage>
</organism>
<evidence type="ECO:0000259" key="1">
    <source>
        <dbReference type="Pfam" id="PF03068"/>
    </source>
</evidence>
<dbReference type="SUPFAM" id="SSF55909">
    <property type="entry name" value="Pentein"/>
    <property type="match status" value="1"/>
</dbReference>
<dbReference type="Pfam" id="PF03068">
    <property type="entry name" value="PAD"/>
    <property type="match status" value="1"/>
</dbReference>
<dbReference type="InterPro" id="IPR013530">
    <property type="entry name" value="PAD_C"/>
</dbReference>
<dbReference type="InterPro" id="IPR004303">
    <property type="entry name" value="PAD"/>
</dbReference>
<dbReference type="Proteomes" id="UP000510686">
    <property type="component" value="Chromosome 2"/>
</dbReference>
<gene>
    <name evidence="2" type="primary">Padi3_1</name>
    <name evidence="2" type="ORF">G6M90_00g047990</name>
</gene>
<dbReference type="EMBL" id="CP058933">
    <property type="protein sequence ID" value="QLI66950.1"/>
    <property type="molecule type" value="Genomic_DNA"/>
</dbReference>
<keyword evidence="3" id="KW-1185">Reference proteome</keyword>
<dbReference type="AlphaFoldDB" id="A0A7D5UU74"/>
<protein>
    <submittedName>
        <fullName evidence="2">Protein-arginine deiminase type-3</fullName>
    </submittedName>
</protein>
<dbReference type="OrthoDB" id="5102063at2759"/>
<feature type="domain" description="Protein-arginine deiminase C-terminal" evidence="1">
    <location>
        <begin position="187"/>
        <end position="618"/>
    </location>
</feature>
<dbReference type="PANTHER" id="PTHR10837">
    <property type="entry name" value="PEPTIDYLARGININE DEIMINASE"/>
    <property type="match status" value="1"/>
</dbReference>
<dbReference type="GO" id="GO:0005737">
    <property type="term" value="C:cytoplasm"/>
    <property type="evidence" value="ECO:0007669"/>
    <property type="project" value="InterPro"/>
</dbReference>
<dbReference type="GeneID" id="26242256"/>
<sequence>MYSLGKTAVLALAAAGTSHGLRATILADTNRDGRVDVTGKTDVEGKATWTEERGALFLPNIVDTNRRCSQRITSGTTENGLAECHDASDNILRNPKYLAPLRTVPINNLTSSATGTITISGKYAPEKVRVFHKDNGKWTYINSNYEFRGDALGTGLELGIDARDVRRPNEWDGRVHVHFNVTDNGETASDQVALRVAPILTHHHLQAPDQVFTVAGRGRPAQAQFAAFIANYTAQAGVTKPVYMFDESDVWAQDYFEPGYTSIPGPEGPVYLRVNIRSSQPWRTAGRRVFSELRSDSVGAVQHFAAGTPEAPPTIDSTGNLETIPPYSYNGKRYPAGRAVMGRHDNKTPTMMSFLKAQEAQHPIDDLDHDWLSVGHTDEYMQFLPANNSRGWIMTADDPAYGLSLLKKARADGHGKVQAMSRRHEPYDTEACLPANDIDGVLGLANFDSVNQHCADRIQHNIDIIKRETGITDEEIVRVPSLFYYNNIEGFDCNRYVARARGAGGRRTARAQTKDIIEAAEAGSHLHSRQEQQAKPRMLALYPATINGVVYDDRRYMAPNPWGPVIGGRDILAEAVRAAYDKAGFQLTFMDDWFDHHVLNGETHCGSNVARDASQKWW</sequence>
<proteinExistence type="predicted"/>
<name>A0A7D5UU74_9HYPO</name>
<dbReference type="Gene3D" id="3.75.10.10">
    <property type="entry name" value="L-arginine/glycine Amidinotransferase, Chain A"/>
    <property type="match status" value="1"/>
</dbReference>
<reference evidence="2 3" key="1">
    <citation type="submission" date="2020-07" db="EMBL/GenBank/DDBJ databases">
        <title>Telomere length de novo assembly of all 7 chromosomes of the fungus, Metarhizium brunneum, using a novel assembly pipeline.</title>
        <authorList>
            <person name="Saud z."/>
            <person name="Kortsinoglou A."/>
            <person name="Kouvelis V.N."/>
            <person name="Butt T.M."/>
        </authorList>
    </citation>
    <scope>NUCLEOTIDE SEQUENCE [LARGE SCALE GENOMIC DNA]</scope>
    <source>
        <strain evidence="2 3">4556</strain>
    </source>
</reference>
<dbReference type="SUPFAM" id="SSF110083">
    <property type="entry name" value="Peptidylarginine deiminase Pad4, middle domain"/>
    <property type="match status" value="1"/>
</dbReference>
<dbReference type="GO" id="GO:0005509">
    <property type="term" value="F:calcium ion binding"/>
    <property type="evidence" value="ECO:0007669"/>
    <property type="project" value="InterPro"/>
</dbReference>
<evidence type="ECO:0000313" key="2">
    <source>
        <dbReference type="EMBL" id="QLI66950.1"/>
    </source>
</evidence>
<dbReference type="GO" id="GO:0004668">
    <property type="term" value="F:protein-arginine deiminase activity"/>
    <property type="evidence" value="ECO:0007669"/>
    <property type="project" value="InterPro"/>
</dbReference>
<evidence type="ECO:0000313" key="3">
    <source>
        <dbReference type="Proteomes" id="UP000510686"/>
    </source>
</evidence>
<dbReference type="KEGG" id="mbrn:26242256"/>
<dbReference type="PANTHER" id="PTHR10837:SF8">
    <property type="entry name" value="PROTEIN-ARGININE DEIMINASE"/>
    <property type="match status" value="1"/>
</dbReference>
<dbReference type="InterPro" id="IPR036556">
    <property type="entry name" value="PAD_central_sf"/>
</dbReference>